<dbReference type="AlphaFoldDB" id="A0A8C9VTZ5"/>
<dbReference type="Proteomes" id="UP000694397">
    <property type="component" value="Chromosome 1"/>
</dbReference>
<reference evidence="2" key="2">
    <citation type="submission" date="2025-08" db="UniProtKB">
        <authorList>
            <consortium name="Ensembl"/>
        </authorList>
    </citation>
    <scope>IDENTIFICATION</scope>
</reference>
<evidence type="ECO:0000313" key="3">
    <source>
        <dbReference type="Proteomes" id="UP000694397"/>
    </source>
</evidence>
<keyword evidence="3" id="KW-1185">Reference proteome</keyword>
<reference evidence="2 3" key="1">
    <citation type="submission" date="2019-04" db="EMBL/GenBank/DDBJ databases">
        <authorList>
            <consortium name="Wellcome Sanger Institute Data Sharing"/>
        </authorList>
    </citation>
    <scope>NUCLEOTIDE SEQUENCE [LARGE SCALE GENOMIC DNA]</scope>
</reference>
<protein>
    <submittedName>
        <fullName evidence="2">Uncharacterized protein</fullName>
    </submittedName>
</protein>
<organism evidence="2 3">
    <name type="scientific">Scleropages formosus</name>
    <name type="common">Asian bonytongue</name>
    <name type="synonym">Osteoglossum formosum</name>
    <dbReference type="NCBI Taxonomy" id="113540"/>
    <lineage>
        <taxon>Eukaryota</taxon>
        <taxon>Metazoa</taxon>
        <taxon>Chordata</taxon>
        <taxon>Craniata</taxon>
        <taxon>Vertebrata</taxon>
        <taxon>Euteleostomi</taxon>
        <taxon>Actinopterygii</taxon>
        <taxon>Neopterygii</taxon>
        <taxon>Teleostei</taxon>
        <taxon>Osteoglossocephala</taxon>
        <taxon>Osteoglossomorpha</taxon>
        <taxon>Osteoglossiformes</taxon>
        <taxon>Osteoglossidae</taxon>
        <taxon>Scleropages</taxon>
    </lineage>
</organism>
<evidence type="ECO:0000256" key="1">
    <source>
        <dbReference type="SAM" id="MobiDB-lite"/>
    </source>
</evidence>
<proteinExistence type="predicted"/>
<evidence type="ECO:0000313" key="2">
    <source>
        <dbReference type="Ensembl" id="ENSSFOP00015064976.1"/>
    </source>
</evidence>
<sequence>MGSTKTLLAVELVVKEGIYPKCRHTHFQNRLSPTGSRSLSSKTGCKAGGGRGHTKDGTPVCCLFLHHIYPVGGEMMYSDGGSSWYLRDEFRGQAVARTSVKVAAADVLSTCLKLSDWDVKHSKLAFSHTLKAANGGTTIHIFRRDFYSPYVSFLEDIFLGG</sequence>
<name>A0A8C9VTZ5_SCLFO</name>
<feature type="compositionally biased region" description="Polar residues" evidence="1">
    <location>
        <begin position="29"/>
        <end position="43"/>
    </location>
</feature>
<dbReference type="Ensembl" id="ENSSFOT00015050094.1">
    <property type="protein sequence ID" value="ENSSFOP00015064976.1"/>
    <property type="gene ID" value="ENSSFOG00015029840.1"/>
</dbReference>
<feature type="region of interest" description="Disordered" evidence="1">
    <location>
        <begin position="29"/>
        <end position="54"/>
    </location>
</feature>
<reference evidence="2" key="3">
    <citation type="submission" date="2025-09" db="UniProtKB">
        <authorList>
            <consortium name="Ensembl"/>
        </authorList>
    </citation>
    <scope>IDENTIFICATION</scope>
</reference>
<accession>A0A8C9VTZ5</accession>